<accession>A0A0E9UL69</accession>
<organism evidence="2">
    <name type="scientific">Anguilla anguilla</name>
    <name type="common">European freshwater eel</name>
    <name type="synonym">Muraena anguilla</name>
    <dbReference type="NCBI Taxonomy" id="7936"/>
    <lineage>
        <taxon>Eukaryota</taxon>
        <taxon>Metazoa</taxon>
        <taxon>Chordata</taxon>
        <taxon>Craniata</taxon>
        <taxon>Vertebrata</taxon>
        <taxon>Euteleostomi</taxon>
        <taxon>Actinopterygii</taxon>
        <taxon>Neopterygii</taxon>
        <taxon>Teleostei</taxon>
        <taxon>Anguilliformes</taxon>
        <taxon>Anguillidae</taxon>
        <taxon>Anguilla</taxon>
    </lineage>
</organism>
<reference evidence="2" key="1">
    <citation type="submission" date="2014-11" db="EMBL/GenBank/DDBJ databases">
        <authorList>
            <person name="Amaro Gonzalez C."/>
        </authorList>
    </citation>
    <scope>NUCLEOTIDE SEQUENCE</scope>
</reference>
<proteinExistence type="predicted"/>
<protein>
    <submittedName>
        <fullName evidence="2">Uncharacterized protein</fullName>
    </submittedName>
</protein>
<dbReference type="EMBL" id="GBXM01042040">
    <property type="protein sequence ID" value="JAH66537.1"/>
    <property type="molecule type" value="Transcribed_RNA"/>
</dbReference>
<name>A0A0E9UL69_ANGAN</name>
<dbReference type="AlphaFoldDB" id="A0A0E9UL69"/>
<evidence type="ECO:0000313" key="2">
    <source>
        <dbReference type="EMBL" id="JAH66537.1"/>
    </source>
</evidence>
<evidence type="ECO:0000256" key="1">
    <source>
        <dbReference type="SAM" id="MobiDB-lite"/>
    </source>
</evidence>
<reference evidence="2" key="2">
    <citation type="journal article" date="2015" name="Fish Shellfish Immunol.">
        <title>Early steps in the European eel (Anguilla anguilla)-Vibrio vulnificus interaction in the gills: Role of the RtxA13 toxin.</title>
        <authorList>
            <person name="Callol A."/>
            <person name="Pajuelo D."/>
            <person name="Ebbesson L."/>
            <person name="Teles M."/>
            <person name="MacKenzie S."/>
            <person name="Amaro C."/>
        </authorList>
    </citation>
    <scope>NUCLEOTIDE SEQUENCE</scope>
</reference>
<sequence>MHSIYHLPCSGYNSSASPTELMDVNSGLKSD</sequence>
<feature type="region of interest" description="Disordered" evidence="1">
    <location>
        <begin position="12"/>
        <end position="31"/>
    </location>
</feature>